<dbReference type="GO" id="GO:0004830">
    <property type="term" value="F:tryptophan-tRNA ligase activity"/>
    <property type="evidence" value="ECO:0007669"/>
    <property type="project" value="UniProtKB-UniRule"/>
</dbReference>
<feature type="binding site" evidence="8">
    <location>
        <begin position="153"/>
        <end position="155"/>
    </location>
    <ligand>
        <name>ATP</name>
        <dbReference type="ChEBI" id="CHEBI:30616"/>
    </ligand>
</feature>
<dbReference type="PANTHER" id="PTHR43766">
    <property type="entry name" value="TRYPTOPHAN--TRNA LIGASE, MITOCHONDRIAL"/>
    <property type="match status" value="1"/>
</dbReference>
<evidence type="ECO:0000256" key="1">
    <source>
        <dbReference type="ARBA" id="ARBA00005594"/>
    </source>
</evidence>
<dbReference type="PRINTS" id="PR01039">
    <property type="entry name" value="TRNASYNTHTRP"/>
</dbReference>
<reference evidence="11" key="1">
    <citation type="submission" date="2017-09" db="EMBL/GenBank/DDBJ databases">
        <title>Depth-based differentiation of microbial function through sediment-hosted aquifers and enrichment of novel symbionts in the deep terrestrial subsurface.</title>
        <authorList>
            <person name="Probst A.J."/>
            <person name="Ladd B."/>
            <person name="Jarett J.K."/>
            <person name="Geller-Mcgrath D.E."/>
            <person name="Sieber C.M.K."/>
            <person name="Emerson J.B."/>
            <person name="Anantharaman K."/>
            <person name="Thomas B.C."/>
            <person name="Malmstrom R."/>
            <person name="Stieglmeier M."/>
            <person name="Klingl A."/>
            <person name="Woyke T."/>
            <person name="Ryan C.M."/>
            <person name="Banfield J.F."/>
        </authorList>
    </citation>
    <scope>NUCLEOTIDE SEQUENCE [LARGE SCALE GENOMIC DNA]</scope>
</reference>
<dbReference type="NCBIfam" id="TIGR00233">
    <property type="entry name" value="trpS"/>
    <property type="match status" value="1"/>
</dbReference>
<dbReference type="Proteomes" id="UP000229554">
    <property type="component" value="Unassembled WGS sequence"/>
</dbReference>
<evidence type="ECO:0000256" key="8">
    <source>
        <dbReference type="HAMAP-Rule" id="MF_00140"/>
    </source>
</evidence>
<dbReference type="GO" id="GO:0005524">
    <property type="term" value="F:ATP binding"/>
    <property type="evidence" value="ECO:0007669"/>
    <property type="project" value="UniProtKB-UniRule"/>
</dbReference>
<evidence type="ECO:0000256" key="5">
    <source>
        <dbReference type="ARBA" id="ARBA00022917"/>
    </source>
</evidence>
<evidence type="ECO:0000256" key="2">
    <source>
        <dbReference type="ARBA" id="ARBA00022598"/>
    </source>
</evidence>
<dbReference type="InterPro" id="IPR001412">
    <property type="entry name" value="aa-tRNA-synth_I_CS"/>
</dbReference>
<dbReference type="PANTHER" id="PTHR43766:SF1">
    <property type="entry name" value="TRYPTOPHAN--TRNA LIGASE, MITOCHONDRIAL"/>
    <property type="match status" value="1"/>
</dbReference>
<comment type="similarity">
    <text evidence="1 8 9">Belongs to the class-I aminoacyl-tRNA synthetase family.</text>
</comment>
<dbReference type="Gene3D" id="3.40.50.620">
    <property type="entry name" value="HUPs"/>
    <property type="match status" value="1"/>
</dbReference>
<dbReference type="FunFam" id="1.10.240.10:FF:000002">
    <property type="entry name" value="Tryptophan--tRNA ligase"/>
    <property type="match status" value="1"/>
</dbReference>
<organism evidence="10 11">
    <name type="scientific">Candidatus Roizmanbacteria bacterium CG10_big_fil_rev_8_21_14_0_10_39_6</name>
    <dbReference type="NCBI Taxonomy" id="1974853"/>
    <lineage>
        <taxon>Bacteria</taxon>
        <taxon>Candidatus Roizmaniibacteriota</taxon>
    </lineage>
</organism>
<dbReference type="InterPro" id="IPR050203">
    <property type="entry name" value="Trp-tRNA_synthetase"/>
</dbReference>
<dbReference type="Gene3D" id="1.10.240.10">
    <property type="entry name" value="Tyrosyl-Transfer RNA Synthetase"/>
    <property type="match status" value="1"/>
</dbReference>
<evidence type="ECO:0000256" key="9">
    <source>
        <dbReference type="RuleBase" id="RU363036"/>
    </source>
</evidence>
<keyword evidence="5 8" id="KW-0648">Protein biosynthesis</keyword>
<comment type="function">
    <text evidence="8">Catalyzes the attachment of tryptophan to tRNA(Trp).</text>
</comment>
<keyword evidence="8" id="KW-0963">Cytoplasm</keyword>
<dbReference type="InterPro" id="IPR002306">
    <property type="entry name" value="Trp-tRNA-ligase"/>
</dbReference>
<comment type="subunit">
    <text evidence="8">Homodimer.</text>
</comment>
<evidence type="ECO:0000256" key="3">
    <source>
        <dbReference type="ARBA" id="ARBA00022741"/>
    </source>
</evidence>
<dbReference type="CDD" id="cd00806">
    <property type="entry name" value="TrpRS_core"/>
    <property type="match status" value="1"/>
</dbReference>
<gene>
    <name evidence="8 10" type="primary">trpS</name>
    <name evidence="10" type="ORF">COU88_01210</name>
</gene>
<feature type="binding site" evidence="8">
    <location>
        <begin position="25"/>
        <end position="26"/>
    </location>
    <ligand>
        <name>ATP</name>
        <dbReference type="ChEBI" id="CHEBI:30616"/>
    </ligand>
</feature>
<feature type="binding site" evidence="8">
    <location>
        <position position="141"/>
    </location>
    <ligand>
        <name>L-tryptophan</name>
        <dbReference type="ChEBI" id="CHEBI:57912"/>
    </ligand>
</feature>
<dbReference type="Pfam" id="PF00579">
    <property type="entry name" value="tRNA-synt_1b"/>
    <property type="match status" value="1"/>
</dbReference>
<evidence type="ECO:0000256" key="6">
    <source>
        <dbReference type="ARBA" id="ARBA00023146"/>
    </source>
</evidence>
<comment type="subcellular location">
    <subcellularLocation>
        <location evidence="8">Cytoplasm</location>
    </subcellularLocation>
</comment>
<feature type="short sequence motif" description="'KMSKS' region" evidence="8">
    <location>
        <begin position="201"/>
        <end position="205"/>
    </location>
</feature>
<protein>
    <recommendedName>
        <fullName evidence="8">Tryptophan--tRNA ligase</fullName>
        <ecNumber evidence="8">6.1.1.2</ecNumber>
    </recommendedName>
    <alternativeName>
        <fullName evidence="8">Tryptophanyl-tRNA synthetase</fullName>
        <shortName evidence="8">TrpRS</shortName>
    </alternativeName>
</protein>
<dbReference type="InterPro" id="IPR014729">
    <property type="entry name" value="Rossmann-like_a/b/a_fold"/>
</dbReference>
<dbReference type="PROSITE" id="PS00178">
    <property type="entry name" value="AA_TRNA_LIGASE_I"/>
    <property type="match status" value="1"/>
</dbReference>
<dbReference type="GO" id="GO:0005829">
    <property type="term" value="C:cytosol"/>
    <property type="evidence" value="ECO:0007669"/>
    <property type="project" value="TreeGrafter"/>
</dbReference>
<keyword evidence="2 8" id="KW-0436">Ligase</keyword>
<dbReference type="EC" id="6.1.1.2" evidence="8"/>
<name>A0A2M8KT81_9BACT</name>
<dbReference type="AlphaFoldDB" id="A0A2M8KT81"/>
<proteinExistence type="inferred from homology"/>
<evidence type="ECO:0000313" key="10">
    <source>
        <dbReference type="EMBL" id="PJE63129.1"/>
    </source>
</evidence>
<comment type="caution">
    <text evidence="8">Lacks conserved residue(s) required for the propagation of feature annotation.</text>
</comment>
<dbReference type="InterPro" id="IPR024109">
    <property type="entry name" value="Trp-tRNA-ligase_bac-type"/>
</dbReference>
<keyword evidence="6 8" id="KW-0030">Aminoacyl-tRNA synthetase</keyword>
<evidence type="ECO:0000256" key="7">
    <source>
        <dbReference type="ARBA" id="ARBA00049929"/>
    </source>
</evidence>
<dbReference type="GO" id="GO:0006436">
    <property type="term" value="P:tryptophanyl-tRNA aminoacylation"/>
    <property type="evidence" value="ECO:0007669"/>
    <property type="project" value="UniProtKB-UniRule"/>
</dbReference>
<comment type="caution">
    <text evidence="10">The sequence shown here is derived from an EMBL/GenBank/DDBJ whole genome shotgun (WGS) entry which is preliminary data.</text>
</comment>
<dbReference type="SUPFAM" id="SSF52374">
    <property type="entry name" value="Nucleotidylyl transferase"/>
    <property type="match status" value="1"/>
</dbReference>
<dbReference type="EMBL" id="PFED01000048">
    <property type="protein sequence ID" value="PJE63129.1"/>
    <property type="molecule type" value="Genomic_DNA"/>
</dbReference>
<keyword evidence="4 8" id="KW-0067">ATP-binding</keyword>
<dbReference type="InterPro" id="IPR002305">
    <property type="entry name" value="aa-tRNA-synth_Ic"/>
</dbReference>
<evidence type="ECO:0000313" key="11">
    <source>
        <dbReference type="Proteomes" id="UP000229554"/>
    </source>
</evidence>
<dbReference type="HAMAP" id="MF_00140_B">
    <property type="entry name" value="Trp_tRNA_synth_B"/>
    <property type="match status" value="1"/>
</dbReference>
<accession>A0A2M8KT81</accession>
<sequence>MRYNSTMKKVIFSGIQPSAQAPHIGNYLGALRQWVDLQKDYQAYYCVVDLHAITVPQEKKKLNDSIYATYAMLLAIGIDPNMSNIFVQSHVRQHTELTWILNCFTHIGELNRMTQFKEKSAKQTQIISAGLYDYPVLMAVDILLYHTNIIPVGEDQVQHIELARDIAERFNNAYGQVFTLPIPRLIKETARVMSLSDPKSKMSKSDVNQNATVFLTDKPDVIRKKIMSAVTDSKKSIEFDKKRLGLYNLLGMYKAVTKKSEVEIEKYFSGKGYKEFKNELAEELIELVKPLQQKYAMYIADKTTLEIYMRQNAHKAAIVAEQTVSRVKEKLGFIV</sequence>
<comment type="catalytic activity">
    <reaction evidence="7 8">
        <text>tRNA(Trp) + L-tryptophan + ATP = L-tryptophyl-tRNA(Trp) + AMP + diphosphate + H(+)</text>
        <dbReference type="Rhea" id="RHEA:24080"/>
        <dbReference type="Rhea" id="RHEA-COMP:9671"/>
        <dbReference type="Rhea" id="RHEA-COMP:9705"/>
        <dbReference type="ChEBI" id="CHEBI:15378"/>
        <dbReference type="ChEBI" id="CHEBI:30616"/>
        <dbReference type="ChEBI" id="CHEBI:33019"/>
        <dbReference type="ChEBI" id="CHEBI:57912"/>
        <dbReference type="ChEBI" id="CHEBI:78442"/>
        <dbReference type="ChEBI" id="CHEBI:78535"/>
        <dbReference type="ChEBI" id="CHEBI:456215"/>
        <dbReference type="EC" id="6.1.1.2"/>
    </reaction>
</comment>
<keyword evidence="3 8" id="KW-0547">Nucleotide-binding</keyword>
<feature type="binding site" evidence="8">
    <location>
        <begin position="201"/>
        <end position="205"/>
    </location>
    <ligand>
        <name>ATP</name>
        <dbReference type="ChEBI" id="CHEBI:30616"/>
    </ligand>
</feature>
<evidence type="ECO:0000256" key="4">
    <source>
        <dbReference type="ARBA" id="ARBA00022840"/>
    </source>
</evidence>
<feature type="binding site" evidence="8">
    <location>
        <position position="192"/>
    </location>
    <ligand>
        <name>ATP</name>
        <dbReference type="ChEBI" id="CHEBI:30616"/>
    </ligand>
</feature>
<feature type="binding site" evidence="8">
    <location>
        <begin position="16"/>
        <end position="18"/>
    </location>
    <ligand>
        <name>ATP</name>
        <dbReference type="ChEBI" id="CHEBI:30616"/>
    </ligand>
</feature>